<dbReference type="AlphaFoldDB" id="A0A7W5C3W3"/>
<dbReference type="RefSeq" id="WP_183559053.1">
    <property type="nucleotide sequence ID" value="NZ_CBCSLB010000004.1"/>
</dbReference>
<name>A0A7W5C3W3_9BACL</name>
<dbReference type="Proteomes" id="UP000518605">
    <property type="component" value="Unassembled WGS sequence"/>
</dbReference>
<organism evidence="1 2">
    <name type="scientific">Paenibacillus endophyticus</name>
    <dbReference type="NCBI Taxonomy" id="1294268"/>
    <lineage>
        <taxon>Bacteria</taxon>
        <taxon>Bacillati</taxon>
        <taxon>Bacillota</taxon>
        <taxon>Bacilli</taxon>
        <taxon>Bacillales</taxon>
        <taxon>Paenibacillaceae</taxon>
        <taxon>Paenibacillus</taxon>
    </lineage>
</organism>
<dbReference type="EMBL" id="JACHXW010000002">
    <property type="protein sequence ID" value="MBB3150753.1"/>
    <property type="molecule type" value="Genomic_DNA"/>
</dbReference>
<sequence length="100" mass="11667">MYICFAEYRIAEESRLPFLELTNKLLQHEKDMYLYEGTDQPNLFVEVWHAATSAEAEQIKKERCSERSSWSQVSSYIVGGQAKLHVWTFKSVYPKKPDCG</sequence>
<evidence type="ECO:0000313" key="2">
    <source>
        <dbReference type="Proteomes" id="UP000518605"/>
    </source>
</evidence>
<protein>
    <recommendedName>
        <fullName evidence="3">NIPSNAP domain-containing protein</fullName>
    </recommendedName>
</protein>
<evidence type="ECO:0008006" key="3">
    <source>
        <dbReference type="Google" id="ProtNLM"/>
    </source>
</evidence>
<gene>
    <name evidence="1" type="ORF">FHS16_000787</name>
</gene>
<evidence type="ECO:0000313" key="1">
    <source>
        <dbReference type="EMBL" id="MBB3150753.1"/>
    </source>
</evidence>
<keyword evidence="2" id="KW-1185">Reference proteome</keyword>
<accession>A0A7W5C3W3</accession>
<reference evidence="1 2" key="1">
    <citation type="submission" date="2020-08" db="EMBL/GenBank/DDBJ databases">
        <title>Genomic Encyclopedia of Type Strains, Phase III (KMG-III): the genomes of soil and plant-associated and newly described type strains.</title>
        <authorList>
            <person name="Whitman W."/>
        </authorList>
    </citation>
    <scope>NUCLEOTIDE SEQUENCE [LARGE SCALE GENOMIC DNA]</scope>
    <source>
        <strain evidence="1 2">CECT 8234</strain>
    </source>
</reference>
<proteinExistence type="predicted"/>
<comment type="caution">
    <text evidence="1">The sequence shown here is derived from an EMBL/GenBank/DDBJ whole genome shotgun (WGS) entry which is preliminary data.</text>
</comment>